<proteinExistence type="predicted"/>
<dbReference type="Pfam" id="PF03781">
    <property type="entry name" value="FGE-sulfatase"/>
    <property type="match status" value="1"/>
</dbReference>
<evidence type="ECO:0000259" key="1">
    <source>
        <dbReference type="Pfam" id="PF03781"/>
    </source>
</evidence>
<sequence length="345" mass="38771">MSERAEKLTLTGLITENADLSGKKINELTFREAMGLPPYAVNNQLDNIGEDYRLLAPLESEALVAIISDKNSAFTERYAAGNLLALKGDPRIKVYEPEMITVPAAKVVLGLPEQRVKEVTQAFSQYGVIEEWIRKECPAYQATLPAFALGKYCVTNWEYYCFLTDSGYEELPDSWPFGVYPRQRANYPVYSLSCEAATAYAAWLSAKTGRAFHLPTEAQWEYAATGTDGRDYPWGDTFLPDRCNSVESGIIDATPVGLFPHGAGPFGHLDMAGNVEEYTADVYRPYGPDSAIRDDLWLTQGSDYCISRGGSFTRFRDLCRTRRRHGRYDSELYIMGFRLAENIER</sequence>
<dbReference type="Gene3D" id="3.90.1580.10">
    <property type="entry name" value="paralog of FGE (formylglycine-generating enzyme)"/>
    <property type="match status" value="1"/>
</dbReference>
<gene>
    <name evidence="2" type="ORF">C2E15_00875</name>
</gene>
<dbReference type="GO" id="GO:0120147">
    <property type="term" value="F:formylglycine-generating oxidase activity"/>
    <property type="evidence" value="ECO:0007669"/>
    <property type="project" value="TreeGrafter"/>
</dbReference>
<dbReference type="KEGG" id="pgz:C2E15_00875"/>
<dbReference type="PANTHER" id="PTHR23150:SF19">
    <property type="entry name" value="FORMYLGLYCINE-GENERATING ENZYME"/>
    <property type="match status" value="1"/>
</dbReference>
<dbReference type="RefSeq" id="WP_104955733.1">
    <property type="nucleotide sequence ID" value="NZ_CP026377.1"/>
</dbReference>
<dbReference type="InterPro" id="IPR005532">
    <property type="entry name" value="SUMF_dom"/>
</dbReference>
<keyword evidence="3" id="KW-1185">Reference proteome</keyword>
<protein>
    <submittedName>
        <fullName evidence="2">Serine/threonine protein kinase</fullName>
    </submittedName>
</protein>
<reference evidence="2 3" key="1">
    <citation type="submission" date="2018-01" db="EMBL/GenBank/DDBJ databases">
        <title>Complete and assembled Genome of Pantoea gaviniae DSM22758T.</title>
        <authorList>
            <person name="Stevens M.J.A."/>
            <person name="Zurfluh K."/>
            <person name="Stephan R."/>
        </authorList>
    </citation>
    <scope>NUCLEOTIDE SEQUENCE [LARGE SCALE GENOMIC DNA]</scope>
    <source>
        <strain evidence="2 3">DSM 22758</strain>
    </source>
</reference>
<evidence type="ECO:0000313" key="2">
    <source>
        <dbReference type="EMBL" id="AUX91792.1"/>
    </source>
</evidence>
<dbReference type="Proteomes" id="UP000238365">
    <property type="component" value="Chromosome"/>
</dbReference>
<keyword evidence="2" id="KW-0723">Serine/threonine-protein kinase</keyword>
<organism evidence="2 3">
    <name type="scientific">Mixta gaviniae</name>
    <dbReference type="NCBI Taxonomy" id="665914"/>
    <lineage>
        <taxon>Bacteria</taxon>
        <taxon>Pseudomonadati</taxon>
        <taxon>Pseudomonadota</taxon>
        <taxon>Gammaproteobacteria</taxon>
        <taxon>Enterobacterales</taxon>
        <taxon>Erwiniaceae</taxon>
        <taxon>Mixta</taxon>
    </lineage>
</organism>
<evidence type="ECO:0000313" key="3">
    <source>
        <dbReference type="Proteomes" id="UP000238365"/>
    </source>
</evidence>
<dbReference type="InterPro" id="IPR051043">
    <property type="entry name" value="Sulfatase_Mod_Factor_Kinase"/>
</dbReference>
<keyword evidence="2" id="KW-0418">Kinase</keyword>
<dbReference type="InterPro" id="IPR016187">
    <property type="entry name" value="CTDL_fold"/>
</dbReference>
<accession>A0A2L0IBN9</accession>
<keyword evidence="2" id="KW-0808">Transferase</keyword>
<dbReference type="InterPro" id="IPR042095">
    <property type="entry name" value="SUMF_sf"/>
</dbReference>
<dbReference type="GO" id="GO:0004674">
    <property type="term" value="F:protein serine/threonine kinase activity"/>
    <property type="evidence" value="ECO:0007669"/>
    <property type="project" value="UniProtKB-KW"/>
</dbReference>
<dbReference type="EMBL" id="CP026377">
    <property type="protein sequence ID" value="AUX91792.1"/>
    <property type="molecule type" value="Genomic_DNA"/>
</dbReference>
<dbReference type="AlphaFoldDB" id="A0A2L0IBN9"/>
<dbReference type="PANTHER" id="PTHR23150">
    <property type="entry name" value="SULFATASE MODIFYING FACTOR 1, 2"/>
    <property type="match status" value="1"/>
</dbReference>
<feature type="domain" description="Sulfatase-modifying factor enzyme-like" evidence="1">
    <location>
        <begin position="129"/>
        <end position="340"/>
    </location>
</feature>
<name>A0A2L0IBN9_9GAMM</name>
<dbReference type="SUPFAM" id="SSF56436">
    <property type="entry name" value="C-type lectin-like"/>
    <property type="match status" value="1"/>
</dbReference>